<keyword evidence="2" id="KW-1185">Reference proteome</keyword>
<organism evidence="1 2">
    <name type="scientific">Metamycoplasma gateae</name>
    <dbReference type="NCBI Taxonomy" id="35769"/>
    <lineage>
        <taxon>Bacteria</taxon>
        <taxon>Bacillati</taxon>
        <taxon>Mycoplasmatota</taxon>
        <taxon>Mycoplasmoidales</taxon>
        <taxon>Metamycoplasmataceae</taxon>
        <taxon>Metamycoplasma</taxon>
    </lineage>
</organism>
<gene>
    <name evidence="1" type="ORF">V2E26_01585</name>
</gene>
<proteinExistence type="predicted"/>
<reference evidence="1" key="1">
    <citation type="submission" date="2024-01" db="EMBL/GenBank/DDBJ databases">
        <title>Complete genome sequence of Mycoplasma gateae strain 3700.</title>
        <authorList>
            <person name="Spergser J."/>
        </authorList>
    </citation>
    <scope>NUCLEOTIDE SEQUENCE [LARGE SCALE GENOMIC DNA]</scope>
    <source>
        <strain evidence="1">3700</strain>
    </source>
</reference>
<evidence type="ECO:0000313" key="1">
    <source>
        <dbReference type="EMBL" id="WVN21664.1"/>
    </source>
</evidence>
<protein>
    <recommendedName>
        <fullName evidence="3">DUF31 domain-containing protein</fullName>
    </recommendedName>
</protein>
<dbReference type="RefSeq" id="WP_330463694.1">
    <property type="nucleotide sequence ID" value="NZ_CP143578.1"/>
</dbReference>
<name>A0ABZ2AHQ5_9BACT</name>
<dbReference type="EMBL" id="CP143578">
    <property type="protein sequence ID" value="WVN21664.1"/>
    <property type="molecule type" value="Genomic_DNA"/>
</dbReference>
<evidence type="ECO:0008006" key="3">
    <source>
        <dbReference type="Google" id="ProtNLM"/>
    </source>
</evidence>
<evidence type="ECO:0000313" key="2">
    <source>
        <dbReference type="Proteomes" id="UP001431935"/>
    </source>
</evidence>
<dbReference type="Proteomes" id="UP001431935">
    <property type="component" value="Chromosome"/>
</dbReference>
<accession>A0ABZ2AHQ5</accession>
<sequence>MPSTKNEKLKGTHWRFFSPVSIDELIKGNFSGYNGYYDNNLTAGFKFNELHSYTNKIYELTKKKEEFYNEFISKHINYDKSIQYFFRKKLFHANSIDEVLQLKQEFLETIELKKDVIENYFKPLIIRREGLSEKAIELLQTNRLQQNLFQGLNFVFSKDSINEYKDLLVFLKENKDDAIWDENIKIYKEELPEQNFLNNIFSNTYDEYNKQLIEKSGNEEYSSYYENDQLYYNYYLKYDKMHVGWLSTSGPDKVILLNNLIDLGDKEVIIQNPTAIYKPFINPLFKDYEFKNGEINEFNSTITLFKLLIHQFKPQYQIDNRKYMNNPENGNWRKIEYSNSFISQIWLNFTHEKVLDMNEWFKNSHYSLENNDSSWWDETLEEMSKDTSIKNIHKRHEYLTNWVNKTEFSVENLSSDDIFMEFFISLYSIGEEYGKSDYNKDNLPYKYRDGLPLKNSFPKPYNHYGKQIYRFAKYIDHKINIEENQTVDYIEEW</sequence>